<keyword evidence="2" id="KW-1003">Cell membrane</keyword>
<evidence type="ECO:0000256" key="4">
    <source>
        <dbReference type="ARBA" id="ARBA00022741"/>
    </source>
</evidence>
<evidence type="ECO:0000256" key="3">
    <source>
        <dbReference type="ARBA" id="ARBA00022496"/>
    </source>
</evidence>
<dbReference type="EMBL" id="FLMQ01000055">
    <property type="protein sequence ID" value="SBP87460.1"/>
    <property type="molecule type" value="Genomic_DNA"/>
</dbReference>
<keyword evidence="4" id="KW-0547">Nucleotide-binding</keyword>
<dbReference type="GO" id="GO:0016020">
    <property type="term" value="C:membrane"/>
    <property type="evidence" value="ECO:0007669"/>
    <property type="project" value="InterPro"/>
</dbReference>
<dbReference type="InterPro" id="IPR050093">
    <property type="entry name" value="ABC_SmlMolc_Importer"/>
</dbReference>
<dbReference type="AlphaFoldDB" id="A0A238D2Q1"/>
<dbReference type="PANTHER" id="PTHR42781:SF4">
    <property type="entry name" value="SPERMIDINE_PUTRESCINE IMPORT ATP-BINDING PROTEIN POTA"/>
    <property type="match status" value="1"/>
</dbReference>
<evidence type="ECO:0000256" key="7">
    <source>
        <dbReference type="ARBA" id="ARBA00023065"/>
    </source>
</evidence>
<evidence type="ECO:0000256" key="8">
    <source>
        <dbReference type="ARBA" id="ARBA00023136"/>
    </source>
</evidence>
<evidence type="ECO:0000256" key="1">
    <source>
        <dbReference type="ARBA" id="ARBA00022448"/>
    </source>
</evidence>
<dbReference type="CDD" id="cd03259">
    <property type="entry name" value="ABC_Carb_Solutes_like"/>
    <property type="match status" value="1"/>
</dbReference>
<keyword evidence="6" id="KW-0408">Iron</keyword>
<name>A0A238D2Q1_THIDL</name>
<proteinExistence type="predicted"/>
<dbReference type="PROSITE" id="PS00211">
    <property type="entry name" value="ABC_TRANSPORTER_1"/>
    <property type="match status" value="1"/>
</dbReference>
<evidence type="ECO:0000313" key="11">
    <source>
        <dbReference type="Proteomes" id="UP000214566"/>
    </source>
</evidence>
<dbReference type="SUPFAM" id="SSF52540">
    <property type="entry name" value="P-loop containing nucleoside triphosphate hydrolases"/>
    <property type="match status" value="1"/>
</dbReference>
<keyword evidence="3" id="KW-0410">Iron transport</keyword>
<dbReference type="PANTHER" id="PTHR42781">
    <property type="entry name" value="SPERMIDINE/PUTRESCINE IMPORT ATP-BINDING PROTEIN POTA"/>
    <property type="match status" value="1"/>
</dbReference>
<gene>
    <name evidence="10" type="primary">fbpC</name>
    <name evidence="10" type="ORF">THIARS_60173</name>
</gene>
<dbReference type="InterPro" id="IPR015853">
    <property type="entry name" value="ABC_transpr_FbpC"/>
</dbReference>
<organism evidence="10 11">
    <name type="scientific">Thiomonas delicata</name>
    <name type="common">Thiomonas cuprina</name>
    <dbReference type="NCBI Taxonomy" id="364030"/>
    <lineage>
        <taxon>Bacteria</taxon>
        <taxon>Pseudomonadati</taxon>
        <taxon>Pseudomonadota</taxon>
        <taxon>Betaproteobacteria</taxon>
        <taxon>Burkholderiales</taxon>
        <taxon>Thiomonas</taxon>
    </lineage>
</organism>
<dbReference type="PROSITE" id="PS50893">
    <property type="entry name" value="ABC_TRANSPORTER_2"/>
    <property type="match status" value="1"/>
</dbReference>
<keyword evidence="5 10" id="KW-0067">ATP-binding</keyword>
<dbReference type="RefSeq" id="WP_094159764.1">
    <property type="nucleotide sequence ID" value="NZ_LT592170.1"/>
</dbReference>
<dbReference type="EC" id="3.6.3.30" evidence="10"/>
<dbReference type="InterPro" id="IPR027417">
    <property type="entry name" value="P-loop_NTPase"/>
</dbReference>
<sequence length="353" mass="39052">MTALRIRGLQADYGGQPVLRDIQFDLEPGDYACLLGRSGSGKSTLLAAIAGFVHPHAGQISIDGETVCDPTQSIERPPHQRGLGMVFQEANLWPHLDVIDNILFPLRARKLPVDHRWAEELLDRVGLAGHGRRKPATLSGGQRQRVAICRALAARPRLVLLDEPLSAVDGPTREELRSYLQTLFGETRTTALHVTHDPSEAFALGRHVAVLEQGRIVQWSTPATVYREPSSEIVAGLTGSFRSVPVNVDLIEENDLARFAFDGRAWHAPSHHSLRSGPARLLLRPESVRIHAREGAWRVHKRRFEAGLFHVEVEHPNGDRIQGTSPHDLSQDAVSIDLVSEHCWLLPADNHPA</sequence>
<dbReference type="InterPro" id="IPR003439">
    <property type="entry name" value="ABC_transporter-like_ATP-bd"/>
</dbReference>
<keyword evidence="10" id="KW-0378">Hydrolase</keyword>
<dbReference type="SMART" id="SM00382">
    <property type="entry name" value="AAA"/>
    <property type="match status" value="1"/>
</dbReference>
<protein>
    <submittedName>
        <fullName evidence="10">Fe(3+) ions import ATP-binding protein FbpC</fullName>
        <ecNumber evidence="10">3.6.3.30</ecNumber>
    </submittedName>
</protein>
<accession>A0A238D2Q1</accession>
<keyword evidence="1" id="KW-0813">Transport</keyword>
<keyword evidence="11" id="KW-1185">Reference proteome</keyword>
<dbReference type="GO" id="GO:0015408">
    <property type="term" value="F:ABC-type ferric iron transporter activity"/>
    <property type="evidence" value="ECO:0007669"/>
    <property type="project" value="InterPro"/>
</dbReference>
<dbReference type="InterPro" id="IPR017871">
    <property type="entry name" value="ABC_transporter-like_CS"/>
</dbReference>
<dbReference type="GO" id="GO:0016887">
    <property type="term" value="F:ATP hydrolysis activity"/>
    <property type="evidence" value="ECO:0007669"/>
    <property type="project" value="InterPro"/>
</dbReference>
<feature type="domain" description="ABC transporter" evidence="9">
    <location>
        <begin position="4"/>
        <end position="238"/>
    </location>
</feature>
<dbReference type="GO" id="GO:0005524">
    <property type="term" value="F:ATP binding"/>
    <property type="evidence" value="ECO:0007669"/>
    <property type="project" value="UniProtKB-KW"/>
</dbReference>
<dbReference type="Pfam" id="PF00005">
    <property type="entry name" value="ABC_tran"/>
    <property type="match status" value="1"/>
</dbReference>
<evidence type="ECO:0000259" key="9">
    <source>
        <dbReference type="PROSITE" id="PS50893"/>
    </source>
</evidence>
<dbReference type="Proteomes" id="UP000214566">
    <property type="component" value="Unassembled WGS sequence"/>
</dbReference>
<evidence type="ECO:0000256" key="6">
    <source>
        <dbReference type="ARBA" id="ARBA00023004"/>
    </source>
</evidence>
<dbReference type="Gene3D" id="3.40.50.300">
    <property type="entry name" value="P-loop containing nucleotide triphosphate hydrolases"/>
    <property type="match status" value="1"/>
</dbReference>
<keyword evidence="8" id="KW-0472">Membrane</keyword>
<keyword evidence="7" id="KW-0406">Ion transport</keyword>
<evidence type="ECO:0000256" key="2">
    <source>
        <dbReference type="ARBA" id="ARBA00022475"/>
    </source>
</evidence>
<evidence type="ECO:0000313" key="10">
    <source>
        <dbReference type="EMBL" id="SBP87460.1"/>
    </source>
</evidence>
<dbReference type="OrthoDB" id="5298774at2"/>
<dbReference type="InterPro" id="IPR003593">
    <property type="entry name" value="AAA+_ATPase"/>
</dbReference>
<reference evidence="10 11" key="1">
    <citation type="submission" date="2016-06" db="EMBL/GenBank/DDBJ databases">
        <authorList>
            <person name="Kjaerup R.B."/>
            <person name="Dalgaard T.S."/>
            <person name="Juul-Madsen H.R."/>
        </authorList>
    </citation>
    <scope>NUCLEOTIDE SEQUENCE [LARGE SCALE GENOMIC DNA]</scope>
    <source>
        <strain evidence="10 11">DSM 16361</strain>
    </source>
</reference>
<evidence type="ECO:0000256" key="5">
    <source>
        <dbReference type="ARBA" id="ARBA00022840"/>
    </source>
</evidence>